<feature type="domain" description="DUF4082" evidence="3">
    <location>
        <begin position="656"/>
        <end position="800"/>
    </location>
</feature>
<keyword evidence="6" id="KW-1185">Reference proteome</keyword>
<feature type="domain" description="SbsA Ig-like" evidence="2">
    <location>
        <begin position="1075"/>
        <end position="1169"/>
    </location>
</feature>
<dbReference type="Proteomes" id="UP001054811">
    <property type="component" value="Chromosome"/>
</dbReference>
<evidence type="ECO:0000259" key="2">
    <source>
        <dbReference type="Pfam" id="PF13205"/>
    </source>
</evidence>
<feature type="domain" description="N,N-dimethylformamidase beta subunit-like C-terminal" evidence="4">
    <location>
        <begin position="106"/>
        <end position="509"/>
    </location>
</feature>
<dbReference type="Pfam" id="PF13205">
    <property type="entry name" value="Big_5"/>
    <property type="match status" value="2"/>
</dbReference>
<evidence type="ECO:0000313" key="6">
    <source>
        <dbReference type="Proteomes" id="UP001054811"/>
    </source>
</evidence>
<dbReference type="Pfam" id="PF20254">
    <property type="entry name" value="DMFA2_C"/>
    <property type="match status" value="1"/>
</dbReference>
<feature type="domain" description="DUF4082" evidence="3">
    <location>
        <begin position="1189"/>
        <end position="1325"/>
    </location>
</feature>
<dbReference type="InterPro" id="IPR032812">
    <property type="entry name" value="SbsA_Ig"/>
</dbReference>
<gene>
    <name evidence="5" type="ORF">L2X98_28385</name>
</gene>
<dbReference type="InterPro" id="IPR025141">
    <property type="entry name" value="DUF4082"/>
</dbReference>
<dbReference type="InterPro" id="IPR014756">
    <property type="entry name" value="Ig_E-set"/>
</dbReference>
<evidence type="ECO:0000313" key="5">
    <source>
        <dbReference type="EMBL" id="UUT34479.1"/>
    </source>
</evidence>
<dbReference type="Gene3D" id="2.60.40.650">
    <property type="match status" value="1"/>
</dbReference>
<protein>
    <submittedName>
        <fullName evidence="5">DUF4082 domain-containing protein</fullName>
    </submittedName>
</protein>
<dbReference type="RefSeq" id="WP_259611002.1">
    <property type="nucleotide sequence ID" value="NZ_CP091139.2"/>
</dbReference>
<dbReference type="Gene3D" id="2.60.40.1220">
    <property type="match status" value="1"/>
</dbReference>
<accession>A0ABY5NH73</accession>
<dbReference type="Pfam" id="PF17957">
    <property type="entry name" value="Big_7"/>
    <property type="match status" value="1"/>
</dbReference>
<sequence>MRNSAAVIGTARRRLRAAGLLATLVVVASALVAITVPEPANATGSTCGPSINPIVCENSKPGTDPYVWDIQGAGDPSIQGFATDISVNAGSKIAFKIDTDAASYKVDIYRTGYYQGLGARFIQSVPVTATLPQKQPECISDETTELYDCGTWGVSASWNVPSTAVSGVYIALLHRNDTGGESHIIFIVRNDGNHSDVVFQTSDPTWQAYNTYGGSDFYQGAANGRAYKISYNRPIVTRGWVDGRDGYFSSEYATVRFLERNGYDVSYMAGVDTDRYGAQLLNHKVFLSVGHDEYWSAAQRKNVEAARDAGVNLQFLSGNEVYWHTRYEASAADGSSTPYRTLVSYKETWGNAAHPQGAKIDDSTPEWTGTWRDPRFASAADGGTLPENGLTGTMYMSNNTDLPLTVTAAEGKTRLWRNTGLTSLAAGTSQALAAHTVGYESDEDVDNGFRPAGLIRLSTTIGPTPQYLTDYGNVVVPGTTEHHLTLYRAQSGALVFGAGTIQWGWGLDATHDGDGAPADPRMQQAEVNMLADMGAQPSTLMSGLTAASKSTDSTPPTTTITSPAIGATIAGGTKVTATGTAADVGGVVAGVEVSTDGGSTWHPATGTTSWTYTYIQQGSGTTTITARAIDDSANYSSAGVSVPVTVTAPYSVFGNTTPVITSTDDTAAVELGLQFTPTSDGFVNGVRFYKGTANTGTHVGSLWDSTGQRLGTVTFTNETATGWQKALFTTPIEVIAGQKYTVSYTAPKGGYAADARYWPYDAQPSSPVSVTPGVGAASPGVFGAPGTLPTSSWYDTNYYVDVLFDKVDGSPLRIMTTTPTQGSSSNPVGDPITITFSRAVDTATLSVTLKDASGTAVPGTTTYDSTTKTATFDPSSALANSTKYTVTVAATDEQGVALAQGTGTWAFTTASVVLPDGTCPCSLFTDLTRPDIASASDTDAVTLGVRFSSTQAGTITALRFYKGAGNGGVHTGTLWNATGTALATVNFTDEPTQGWQTATLSTPVSVSAGTTYVASYTAPVGGYSVSSGKFSGAYTRGPLQVPANGAVFTYAGGFPNQSSTSDYAVDVVFAAKAAGPTLVSASPQDGATGVSTGSTISATYDAALSKATITASAGGAAVAGATSLSGDGKTVTFTPSSTLSAGATVTVAVSGVVGANGGAGSAATWSFTTASDSGSSIVTMFSGPPTGATTATDDADSVVLGMSFTASVPGQVQAIRFYKAATNTGTHIGWLWGSGSTPLATVTFSGESASGWQRAVLSTPVDIAPGVVYTVSYLAPHGNYTYKGGAFAAPVTSGPLTATSPANGTFVYGSSGRPTTSWNSTNYFVDVEFATAVSGTAQTLFGSTIPQKTAEPDSAAVEVGTAFTVAEPGEVTAVRFYKGAGNTGTHNGSLWAADGTKLAGVIFANETDTGWQREH</sequence>
<dbReference type="EMBL" id="CP091139">
    <property type="protein sequence ID" value="UUT34479.1"/>
    <property type="molecule type" value="Genomic_DNA"/>
</dbReference>
<proteinExistence type="predicted"/>
<feature type="domain" description="SbsA Ig-like" evidence="2">
    <location>
        <begin position="809"/>
        <end position="909"/>
    </location>
</feature>
<name>A0ABY5NH73_9MICO</name>
<feature type="domain" description="DUF4082" evidence="3">
    <location>
        <begin position="1344"/>
        <end position="1413"/>
    </location>
</feature>
<reference evidence="5" key="1">
    <citation type="submission" date="2022-01" db="EMBL/GenBank/DDBJ databases">
        <title>Microbacterium eymi and Microbacterium rhizovicinus sp. nov., isolated from the rhizospheric soil of Elymus tsukushiensis, a plant native to the Dokdo Islands, Republic of Korea.</title>
        <authorList>
            <person name="Hwang Y.J."/>
        </authorList>
    </citation>
    <scope>NUCLEOTIDE SEQUENCE</scope>
    <source>
        <strain evidence="5">KUDC0405</strain>
    </source>
</reference>
<evidence type="ECO:0000259" key="3">
    <source>
        <dbReference type="Pfam" id="PF13313"/>
    </source>
</evidence>
<evidence type="ECO:0000259" key="4">
    <source>
        <dbReference type="Pfam" id="PF20254"/>
    </source>
</evidence>
<dbReference type="InterPro" id="IPR046540">
    <property type="entry name" value="DMFA2_C"/>
</dbReference>
<dbReference type="Gene3D" id="2.60.40.3710">
    <property type="match status" value="1"/>
</dbReference>
<evidence type="ECO:0000256" key="1">
    <source>
        <dbReference type="ARBA" id="ARBA00022729"/>
    </source>
</evidence>
<feature type="domain" description="DUF4082" evidence="3">
    <location>
        <begin position="929"/>
        <end position="1065"/>
    </location>
</feature>
<dbReference type="Pfam" id="PF13313">
    <property type="entry name" value="DUF4082"/>
    <property type="match status" value="4"/>
</dbReference>
<organism evidence="5 6">
    <name type="scientific">Microbacterium elymi</name>
    <dbReference type="NCBI Taxonomy" id="2909587"/>
    <lineage>
        <taxon>Bacteria</taxon>
        <taxon>Bacillati</taxon>
        <taxon>Actinomycetota</taxon>
        <taxon>Actinomycetes</taxon>
        <taxon>Micrococcales</taxon>
        <taxon>Microbacteriaceae</taxon>
        <taxon>Microbacterium</taxon>
    </lineage>
</organism>
<dbReference type="InterPro" id="IPR014755">
    <property type="entry name" value="Cu-Rt/internalin_Ig-like"/>
</dbReference>
<dbReference type="SUPFAM" id="SSF81296">
    <property type="entry name" value="E set domains"/>
    <property type="match status" value="1"/>
</dbReference>
<keyword evidence="1" id="KW-0732">Signal</keyword>